<evidence type="ECO:0000313" key="4">
    <source>
        <dbReference type="Proteomes" id="UP000233220"/>
    </source>
</evidence>
<feature type="coiled-coil region" evidence="1">
    <location>
        <begin position="520"/>
        <end position="663"/>
    </location>
</feature>
<dbReference type="GO" id="GO:0001673">
    <property type="term" value="C:male germ cell nucleus"/>
    <property type="evidence" value="ECO:0007669"/>
    <property type="project" value="Ensembl"/>
</dbReference>
<dbReference type="PANTHER" id="PTHR46918">
    <property type="entry name" value="SYNAPTONEMAL COMPLEX PROTEIN 1"/>
    <property type="match status" value="1"/>
</dbReference>
<dbReference type="Proteomes" id="UP000233220">
    <property type="component" value="Unplaced"/>
</dbReference>
<dbReference type="InterPro" id="IPR008827">
    <property type="entry name" value="SYCP1"/>
</dbReference>
<keyword evidence="1" id="KW-0175">Coiled coil</keyword>
<feature type="compositionally biased region" description="Polar residues" evidence="2">
    <location>
        <begin position="815"/>
        <end position="826"/>
    </location>
</feature>
<dbReference type="OMA" id="KHKDQYD"/>
<dbReference type="GO" id="GO:0035092">
    <property type="term" value="P:sperm DNA condensation"/>
    <property type="evidence" value="ECO:0007669"/>
    <property type="project" value="Ensembl"/>
</dbReference>
<proteinExistence type="predicted"/>
<dbReference type="AlphaFoldDB" id="A0A2K6T9Y3"/>
<dbReference type="Pfam" id="PF05483">
    <property type="entry name" value="SCP-1"/>
    <property type="match status" value="1"/>
</dbReference>
<dbReference type="GO" id="GO:0032880">
    <property type="term" value="P:regulation of protein localization"/>
    <property type="evidence" value="ECO:0007669"/>
    <property type="project" value="Ensembl"/>
</dbReference>
<dbReference type="GO" id="GO:0030849">
    <property type="term" value="C:autosome"/>
    <property type="evidence" value="ECO:0007669"/>
    <property type="project" value="Ensembl"/>
</dbReference>
<dbReference type="GeneID" id="101037732"/>
<feature type="coiled-coil region" evidence="1">
    <location>
        <begin position="211"/>
        <end position="316"/>
    </location>
</feature>
<dbReference type="PANTHER" id="PTHR46918:SF1">
    <property type="entry name" value="SYNAPTONEMAL COMPLEX PROTEIN 1"/>
    <property type="match status" value="1"/>
</dbReference>
<reference evidence="3" key="1">
    <citation type="submission" date="2025-08" db="UniProtKB">
        <authorList>
            <consortium name="Ensembl"/>
        </authorList>
    </citation>
    <scope>IDENTIFICATION</scope>
</reference>
<feature type="region of interest" description="Disordered" evidence="2">
    <location>
        <begin position="812"/>
        <end position="835"/>
    </location>
</feature>
<organism evidence="3 4">
    <name type="scientific">Saimiri boliviensis boliviensis</name>
    <name type="common">Bolivian squirrel monkey</name>
    <dbReference type="NCBI Taxonomy" id="39432"/>
    <lineage>
        <taxon>Eukaryota</taxon>
        <taxon>Metazoa</taxon>
        <taxon>Chordata</taxon>
        <taxon>Craniata</taxon>
        <taxon>Vertebrata</taxon>
        <taxon>Euteleostomi</taxon>
        <taxon>Mammalia</taxon>
        <taxon>Eutheria</taxon>
        <taxon>Euarchontoglires</taxon>
        <taxon>Primates</taxon>
        <taxon>Haplorrhini</taxon>
        <taxon>Platyrrhini</taxon>
        <taxon>Cebidae</taxon>
        <taxon>Saimiriinae</taxon>
        <taxon>Saimiri</taxon>
    </lineage>
</organism>
<feature type="coiled-coil region" evidence="1">
    <location>
        <begin position="746"/>
        <end position="784"/>
    </location>
</feature>
<dbReference type="RefSeq" id="XP_003933554.1">
    <property type="nucleotide sequence ID" value="XM_003933505.2"/>
</dbReference>
<dbReference type="CTD" id="6847"/>
<gene>
    <name evidence="3" type="primary">SYCP1</name>
</gene>
<dbReference type="GO" id="GO:0000802">
    <property type="term" value="C:transverse filament"/>
    <property type="evidence" value="ECO:0007669"/>
    <property type="project" value="Ensembl"/>
</dbReference>
<keyword evidence="4" id="KW-1185">Reference proteome</keyword>
<dbReference type="GO" id="GO:0000801">
    <property type="term" value="C:central element"/>
    <property type="evidence" value="ECO:0007669"/>
    <property type="project" value="Ensembl"/>
</dbReference>
<feature type="region of interest" description="Disordered" evidence="2">
    <location>
        <begin position="914"/>
        <end position="940"/>
    </location>
</feature>
<reference evidence="3" key="2">
    <citation type="submission" date="2025-09" db="UniProtKB">
        <authorList>
            <consortium name="Ensembl"/>
        </authorList>
    </citation>
    <scope>IDENTIFICATION</scope>
</reference>
<dbReference type="STRING" id="39432.ENSSBOP00000016450"/>
<dbReference type="GO" id="GO:0000711">
    <property type="term" value="P:meiotic DNA repair synthesis"/>
    <property type="evidence" value="ECO:0007669"/>
    <property type="project" value="Ensembl"/>
</dbReference>
<evidence type="ECO:0000256" key="2">
    <source>
        <dbReference type="SAM" id="MobiDB-lite"/>
    </source>
</evidence>
<dbReference type="OrthoDB" id="10064612at2759"/>
<dbReference type="GO" id="GO:0051026">
    <property type="term" value="P:chiasma assembly"/>
    <property type="evidence" value="ECO:0007669"/>
    <property type="project" value="Ensembl"/>
</dbReference>
<feature type="coiled-coil region" evidence="1">
    <location>
        <begin position="391"/>
        <end position="477"/>
    </location>
</feature>
<dbReference type="GO" id="GO:0003690">
    <property type="term" value="F:double-stranded DNA binding"/>
    <property type="evidence" value="ECO:0007669"/>
    <property type="project" value="Ensembl"/>
</dbReference>
<feature type="coiled-coil region" evidence="1">
    <location>
        <begin position="124"/>
        <end position="151"/>
    </location>
</feature>
<name>A0A2K6T9Y3_SAIBB</name>
<dbReference type="Ensembl" id="ENSSBOT00000033257.1">
    <property type="protein sequence ID" value="ENSSBOP00000016450.1"/>
    <property type="gene ID" value="ENSSBOG00000024910.1"/>
</dbReference>
<sequence>MENPKSFALFIPPRFSSSQVSAVKPHTLGGDSTFFKSFNKCTEDDFEFPFAMTNLSKNGENIDSDPALQKVNFLPMLEQVGNSDCHYQEGLKDSDLEKSESLSRVYSKLYKEAEKIKKWKISTEAELRQKENKLQENRKIIEAQRKAIQELQFGNEKVSLKLEEGIQENKDLIKENNATKHLCNLLKETCARSAEKTKKYEYEREETRQVYVDLNNNIEKMITAFEELRVQAENSRLEMHFKLKEDYEKIQHLEQEYKKEVNDKEKQVSLLLIQITEKENKMKDLSFLLEESRDKVNQLEEKTKLQSENLKESIEKQHHLTKELEDIKVSLQRSVSTQNTLEEDLQIATKTICQLTEEKEAQMEESNKARAAHSFVVTNFETTICSLKELLRTEQQRLEKNEDQLKIFTVELQKKSSELEEMIKLTNNKEVELEELKKILGEKEKLLYEKEQFEKIAEELKEREQELIDRLQTREKDVHDLETQLTAITTSEQCYSKQVTDLKTELENEKLKNTELNSCCNKLTLENKELAQEISDMILELKKHQEDINNSKKQEERMLKQIENLEETETQLRNELEYVREELKQKRDDVKCKLDKSEENRNNLRKQVENKNKRIEELQQENKALKKKGIAESKQLNVYEIKVNTLELELEGAKQKFQEMTDSYQKEIDDKKISEENLLGEVKKAKVIADEAVKLQKEIDIRCQHKIAEMVALMEKHKHQYDKIIEERDSELGLYKSKEQEQTSLRASLEIELSNFRNELLSVKKQLEIEREEKEKLNREAKEDTFTLKEKKDKKTQTYLLETPEIYQKFDSKAVPSQTTSRNFTSVDHGKSKNKNKRDYLWTSARSILSTPLPKAYTVKTPTKLKLQQTENLNIPPEESNKKRKMAFEFDMNSDSSETTDLLSMVSEEETLESLHRNSNPPASHLCVRTPKKTPSSLTTSGSTLKFGAIRKMREDRWAVIAKLDRKKKLKEAEKLFV</sequence>
<dbReference type="KEGG" id="sbq:101037732"/>
<dbReference type="GeneTree" id="ENSGT00390000003368"/>
<accession>A0A2K6T9Y3</accession>
<evidence type="ECO:0000256" key="1">
    <source>
        <dbReference type="SAM" id="Coils"/>
    </source>
</evidence>
<dbReference type="GO" id="GO:0051878">
    <property type="term" value="P:lateral element assembly"/>
    <property type="evidence" value="ECO:0007669"/>
    <property type="project" value="Ensembl"/>
</dbReference>
<evidence type="ECO:0000313" key="3">
    <source>
        <dbReference type="Ensembl" id="ENSSBOP00000016450.1"/>
    </source>
</evidence>
<dbReference type="GO" id="GO:0051289">
    <property type="term" value="P:protein homotetramerization"/>
    <property type="evidence" value="ECO:0007669"/>
    <property type="project" value="Ensembl"/>
</dbReference>
<protein>
    <submittedName>
        <fullName evidence="3">Synaptonemal complex protein 1</fullName>
    </submittedName>
</protein>